<gene>
    <name evidence="1" type="ORF">D7X12_39965</name>
</gene>
<organism evidence="1 2">
    <name type="scientific">Corallococcus sicarius</name>
    <dbReference type="NCBI Taxonomy" id="2316726"/>
    <lineage>
        <taxon>Bacteria</taxon>
        <taxon>Pseudomonadati</taxon>
        <taxon>Myxococcota</taxon>
        <taxon>Myxococcia</taxon>
        <taxon>Myxococcales</taxon>
        <taxon>Cystobacterineae</taxon>
        <taxon>Myxococcaceae</taxon>
        <taxon>Corallococcus</taxon>
    </lineage>
</organism>
<dbReference type="RefSeq" id="WP_120630380.1">
    <property type="nucleotide sequence ID" value="NZ_RAWG01000519.1"/>
</dbReference>
<protein>
    <submittedName>
        <fullName evidence="1">Uncharacterized protein</fullName>
    </submittedName>
</protein>
<comment type="caution">
    <text evidence="1">The sequence shown here is derived from an EMBL/GenBank/DDBJ whole genome shotgun (WGS) entry which is preliminary data.</text>
</comment>
<dbReference type="AlphaFoldDB" id="A0A3A8MMR7"/>
<evidence type="ECO:0000313" key="2">
    <source>
        <dbReference type="Proteomes" id="UP000273405"/>
    </source>
</evidence>
<sequence>AVAAGTGAFGACSPPGSVYVSGTGVYLLVMAPASGREGRAVASGLGGVKSGCDAKLLVEGVRFRLLRLEVSSADLALAQEAKLRNKVAHQCLGTTDPKGQAFLTWPFTEPATGYGLVDALRPHFLTPCDVPLAVLHWRDGAGIRFVDLWAVRRRLARAGHPTPWLAGTGDRHAVEAEALFLQFQDHIERLRLEALNPAAVKATDHFVYLPPAGVLPLGGYIGTRGFDYLKFFEGLTVRAPISIEGARLAPLLEMARAYPPLELAKKELLWLYVVRENQQAMSGVGPKPQPYLVFASGHIPYWGDPRFDVSKWNHANYASGGPSVDQPGP</sequence>
<proteinExistence type="predicted"/>
<accession>A0A3A8MMR7</accession>
<dbReference type="Proteomes" id="UP000273405">
    <property type="component" value="Unassembled WGS sequence"/>
</dbReference>
<name>A0A3A8MMR7_9BACT</name>
<dbReference type="EMBL" id="RAWG01000519">
    <property type="protein sequence ID" value="RKH28822.1"/>
    <property type="molecule type" value="Genomic_DNA"/>
</dbReference>
<feature type="non-terminal residue" evidence="1">
    <location>
        <position position="1"/>
    </location>
</feature>
<reference evidence="2" key="1">
    <citation type="submission" date="2018-09" db="EMBL/GenBank/DDBJ databases">
        <authorList>
            <person name="Livingstone P.G."/>
            <person name="Whitworth D.E."/>
        </authorList>
    </citation>
    <scope>NUCLEOTIDE SEQUENCE [LARGE SCALE GENOMIC DNA]</scope>
    <source>
        <strain evidence="2">CA040B</strain>
    </source>
</reference>
<keyword evidence="2" id="KW-1185">Reference proteome</keyword>
<evidence type="ECO:0000313" key="1">
    <source>
        <dbReference type="EMBL" id="RKH28822.1"/>
    </source>
</evidence>
<dbReference type="OrthoDB" id="5500480at2"/>